<evidence type="ECO:0000313" key="2">
    <source>
        <dbReference type="Proteomes" id="UP000722485"/>
    </source>
</evidence>
<dbReference type="EMBL" id="JAANBB010000846">
    <property type="protein sequence ID" value="KAF7533140.1"/>
    <property type="molecule type" value="Genomic_DNA"/>
</dbReference>
<evidence type="ECO:0000313" key="1">
    <source>
        <dbReference type="EMBL" id="KAF7533140.1"/>
    </source>
</evidence>
<reference evidence="1" key="1">
    <citation type="submission" date="2020-03" db="EMBL/GenBank/DDBJ databases">
        <title>Draft Genome Sequence of Cylindrodendrum hubeiense.</title>
        <authorList>
            <person name="Buettner E."/>
            <person name="Kellner H."/>
        </authorList>
    </citation>
    <scope>NUCLEOTIDE SEQUENCE</scope>
    <source>
        <strain evidence="1">IHI 201604</strain>
    </source>
</reference>
<sequence>MAATDYTFQGWLGLSPEAVKGKMEWGSFEPKKWTEDDVDIQITHCGVCGSDTHTLSSGWKATMYRP</sequence>
<name>A0A9P5GWT0_9HYPO</name>
<dbReference type="AlphaFoldDB" id="A0A9P5GWT0"/>
<dbReference type="Gene3D" id="3.90.180.10">
    <property type="entry name" value="Medium-chain alcohol dehydrogenases, catalytic domain"/>
    <property type="match status" value="1"/>
</dbReference>
<accession>A0A9P5GWT0</accession>
<protein>
    <submittedName>
        <fullName evidence="1">Uncharacterized protein</fullName>
    </submittedName>
</protein>
<keyword evidence="2" id="KW-1185">Reference proteome</keyword>
<dbReference type="InterPro" id="IPR011032">
    <property type="entry name" value="GroES-like_sf"/>
</dbReference>
<dbReference type="Proteomes" id="UP000722485">
    <property type="component" value="Unassembled WGS sequence"/>
</dbReference>
<dbReference type="OrthoDB" id="1879366at2759"/>
<comment type="caution">
    <text evidence="1">The sequence shown here is derived from an EMBL/GenBank/DDBJ whole genome shotgun (WGS) entry which is preliminary data.</text>
</comment>
<proteinExistence type="predicted"/>
<organism evidence="1 2">
    <name type="scientific">Cylindrodendrum hubeiense</name>
    <dbReference type="NCBI Taxonomy" id="595255"/>
    <lineage>
        <taxon>Eukaryota</taxon>
        <taxon>Fungi</taxon>
        <taxon>Dikarya</taxon>
        <taxon>Ascomycota</taxon>
        <taxon>Pezizomycotina</taxon>
        <taxon>Sordariomycetes</taxon>
        <taxon>Hypocreomycetidae</taxon>
        <taxon>Hypocreales</taxon>
        <taxon>Nectriaceae</taxon>
        <taxon>Cylindrodendrum</taxon>
    </lineage>
</organism>
<dbReference type="SUPFAM" id="SSF50129">
    <property type="entry name" value="GroES-like"/>
    <property type="match status" value="1"/>
</dbReference>
<gene>
    <name evidence="1" type="ORF">G7Z17_g13552</name>
</gene>